<dbReference type="Proteomes" id="UP000643403">
    <property type="component" value="Unassembled WGS sequence"/>
</dbReference>
<reference evidence="3" key="1">
    <citation type="journal article" date="2019" name="Int. J. Syst. Evol. Microbiol.">
        <title>The Global Catalogue of Microorganisms (GCM) 10K type strain sequencing project: providing services to taxonomists for standard genome sequencing and annotation.</title>
        <authorList>
            <consortium name="The Broad Institute Genomics Platform"/>
            <consortium name="The Broad Institute Genome Sequencing Center for Infectious Disease"/>
            <person name="Wu L."/>
            <person name="Ma J."/>
        </authorList>
    </citation>
    <scope>NUCLEOTIDE SEQUENCE [LARGE SCALE GENOMIC DNA]</scope>
    <source>
        <strain evidence="3">KCTC 22558</strain>
    </source>
</reference>
<name>A0ABQ3BTA2_9GAMM</name>
<accession>A0ABQ3BTA2</accession>
<gene>
    <name evidence="2" type="ORF">GCM10008101_06840</name>
</gene>
<feature type="compositionally biased region" description="Low complexity" evidence="1">
    <location>
        <begin position="37"/>
        <end position="50"/>
    </location>
</feature>
<sequence>MEPFDSFRTGFRPQVHALETDEEYLEAYKRWRAGWRSSGPPESESSGAESEPIDGSGSGT</sequence>
<evidence type="ECO:0000313" key="2">
    <source>
        <dbReference type="EMBL" id="GGZ56064.1"/>
    </source>
</evidence>
<proteinExistence type="predicted"/>
<evidence type="ECO:0000313" key="3">
    <source>
        <dbReference type="Proteomes" id="UP000643403"/>
    </source>
</evidence>
<keyword evidence="3" id="KW-1185">Reference proteome</keyword>
<organism evidence="2 3">
    <name type="scientific">Cognatilysobacter xinjiangensis</name>
    <dbReference type="NCBI Taxonomy" id="546892"/>
    <lineage>
        <taxon>Bacteria</taxon>
        <taxon>Pseudomonadati</taxon>
        <taxon>Pseudomonadota</taxon>
        <taxon>Gammaproteobacteria</taxon>
        <taxon>Lysobacterales</taxon>
        <taxon>Lysobacteraceae</taxon>
        <taxon>Cognatilysobacter</taxon>
    </lineage>
</organism>
<comment type="caution">
    <text evidence="2">The sequence shown here is derived from an EMBL/GenBank/DDBJ whole genome shotgun (WGS) entry which is preliminary data.</text>
</comment>
<dbReference type="EMBL" id="BMXY01000001">
    <property type="protein sequence ID" value="GGZ56064.1"/>
    <property type="molecule type" value="Genomic_DNA"/>
</dbReference>
<feature type="region of interest" description="Disordered" evidence="1">
    <location>
        <begin position="35"/>
        <end position="60"/>
    </location>
</feature>
<evidence type="ECO:0000256" key="1">
    <source>
        <dbReference type="SAM" id="MobiDB-lite"/>
    </source>
</evidence>
<dbReference type="RefSeq" id="WP_189446963.1">
    <property type="nucleotide sequence ID" value="NZ_BMXY01000001.1"/>
</dbReference>
<protein>
    <submittedName>
        <fullName evidence="2">Uncharacterized protein</fullName>
    </submittedName>
</protein>